<dbReference type="SMART" id="SM00382">
    <property type="entry name" value="AAA"/>
    <property type="match status" value="1"/>
</dbReference>
<keyword evidence="6 11" id="KW-0067">ATP-binding</keyword>
<dbReference type="InterPro" id="IPR027417">
    <property type="entry name" value="P-loop_NTPase"/>
</dbReference>
<protein>
    <submittedName>
        <fullName evidence="11">ABC transporter ATP-binding protein</fullName>
    </submittedName>
</protein>
<keyword evidence="4" id="KW-0410">Iron transport</keyword>
<accession>A0ABS3M4L7</accession>
<evidence type="ECO:0000256" key="4">
    <source>
        <dbReference type="ARBA" id="ARBA00022496"/>
    </source>
</evidence>
<dbReference type="Gene3D" id="3.40.50.300">
    <property type="entry name" value="P-loop containing nucleotide triphosphate hydrolases"/>
    <property type="match status" value="1"/>
</dbReference>
<dbReference type="Pfam" id="PF00005">
    <property type="entry name" value="ABC_tran"/>
    <property type="match status" value="1"/>
</dbReference>
<evidence type="ECO:0000256" key="3">
    <source>
        <dbReference type="ARBA" id="ARBA00022475"/>
    </source>
</evidence>
<dbReference type="PROSITE" id="PS50893">
    <property type="entry name" value="ABC_TRANSPORTER_2"/>
    <property type="match status" value="1"/>
</dbReference>
<proteinExistence type="predicted"/>
<dbReference type="PANTHER" id="PTHR42771">
    <property type="entry name" value="IRON(3+)-HYDROXAMATE IMPORT ATP-BINDING PROTEIN FHUC"/>
    <property type="match status" value="1"/>
</dbReference>
<feature type="domain" description="ABC transporter" evidence="10">
    <location>
        <begin position="5"/>
        <end position="245"/>
    </location>
</feature>
<evidence type="ECO:0000256" key="8">
    <source>
        <dbReference type="ARBA" id="ARBA00023065"/>
    </source>
</evidence>
<name>A0ABS3M4L7_9BACT</name>
<keyword evidence="7" id="KW-0408">Iron</keyword>
<evidence type="ECO:0000256" key="2">
    <source>
        <dbReference type="ARBA" id="ARBA00022448"/>
    </source>
</evidence>
<keyword evidence="9" id="KW-0472">Membrane</keyword>
<dbReference type="SUPFAM" id="SSF52540">
    <property type="entry name" value="P-loop containing nucleoside triphosphate hydrolases"/>
    <property type="match status" value="1"/>
</dbReference>
<keyword evidence="5" id="KW-0547">Nucleotide-binding</keyword>
<dbReference type="InterPro" id="IPR003439">
    <property type="entry name" value="ABC_transporter-like_ATP-bd"/>
</dbReference>
<evidence type="ECO:0000256" key="9">
    <source>
        <dbReference type="ARBA" id="ARBA00023136"/>
    </source>
</evidence>
<dbReference type="CDD" id="cd03214">
    <property type="entry name" value="ABC_Iron-Siderophores_B12_Hemin"/>
    <property type="match status" value="1"/>
</dbReference>
<gene>
    <name evidence="11" type="ORF">JHU38_04915</name>
</gene>
<evidence type="ECO:0000256" key="5">
    <source>
        <dbReference type="ARBA" id="ARBA00022741"/>
    </source>
</evidence>
<sequence>MQETIRLEHLSIGYKQGKARRVVAADLNASIDSGRLTCLLGRNGVGKSTLLRTLAGFLPPLDGRILLHGQSLSSYSKADLARLVSVVLTGKPQVQNMRVDELVALGRSPYTDFWGRLRTADRRAVGEAMRLVGMESLAHRMVSDLSDGERQKTMIAKALAQQTPVIILDEPTAFLDFPSKVETMKLLRHLVRETDKTIFLSSHDLELSMQLADRLWLMSGRQLVIGTPRQLTADGTLARYVAHPDVRFNAEEMTLAIEV</sequence>
<dbReference type="InterPro" id="IPR051535">
    <property type="entry name" value="Siderophore_ABC-ATPase"/>
</dbReference>
<dbReference type="PANTHER" id="PTHR42771:SF2">
    <property type="entry name" value="IRON(3+)-HYDROXAMATE IMPORT ATP-BINDING PROTEIN FHUC"/>
    <property type="match status" value="1"/>
</dbReference>
<keyword evidence="3" id="KW-1003">Cell membrane</keyword>
<evidence type="ECO:0000313" key="12">
    <source>
        <dbReference type="Proteomes" id="UP000664265"/>
    </source>
</evidence>
<evidence type="ECO:0000256" key="1">
    <source>
        <dbReference type="ARBA" id="ARBA00004202"/>
    </source>
</evidence>
<keyword evidence="8" id="KW-0406">Ion transport</keyword>
<evidence type="ECO:0000259" key="10">
    <source>
        <dbReference type="PROSITE" id="PS50893"/>
    </source>
</evidence>
<keyword evidence="12" id="KW-1185">Reference proteome</keyword>
<evidence type="ECO:0000256" key="6">
    <source>
        <dbReference type="ARBA" id="ARBA00022840"/>
    </source>
</evidence>
<reference evidence="11 12" key="1">
    <citation type="submission" date="2021-01" db="EMBL/GenBank/DDBJ databases">
        <title>Prevotella A2931 sp. nov.</title>
        <authorList>
            <person name="Buhl M."/>
            <person name="Oberhettinger P."/>
        </authorList>
    </citation>
    <scope>NUCLEOTIDE SEQUENCE [LARGE SCALE GENOMIC DNA]</scope>
    <source>
        <strain evidence="11 12">A2931</strain>
    </source>
</reference>
<dbReference type="EMBL" id="JAERMS010000010">
    <property type="protein sequence ID" value="MBO1363122.1"/>
    <property type="molecule type" value="Genomic_DNA"/>
</dbReference>
<organism evidence="11 12">
    <name type="scientific">Prevotella illustrans</name>
    <dbReference type="NCBI Taxonomy" id="2800387"/>
    <lineage>
        <taxon>Bacteria</taxon>
        <taxon>Pseudomonadati</taxon>
        <taxon>Bacteroidota</taxon>
        <taxon>Bacteroidia</taxon>
        <taxon>Bacteroidales</taxon>
        <taxon>Prevotellaceae</taxon>
        <taxon>Prevotella</taxon>
    </lineage>
</organism>
<evidence type="ECO:0000313" key="11">
    <source>
        <dbReference type="EMBL" id="MBO1363122.1"/>
    </source>
</evidence>
<dbReference type="InterPro" id="IPR003593">
    <property type="entry name" value="AAA+_ATPase"/>
</dbReference>
<dbReference type="GO" id="GO:0005524">
    <property type="term" value="F:ATP binding"/>
    <property type="evidence" value="ECO:0007669"/>
    <property type="project" value="UniProtKB-KW"/>
</dbReference>
<dbReference type="RefSeq" id="WP_107581242.1">
    <property type="nucleotide sequence ID" value="NZ_JAERMS010000010.1"/>
</dbReference>
<evidence type="ECO:0000256" key="7">
    <source>
        <dbReference type="ARBA" id="ARBA00023004"/>
    </source>
</evidence>
<comment type="subcellular location">
    <subcellularLocation>
        <location evidence="1">Cell membrane</location>
        <topology evidence="1">Peripheral membrane protein</topology>
    </subcellularLocation>
</comment>
<dbReference type="Proteomes" id="UP000664265">
    <property type="component" value="Unassembled WGS sequence"/>
</dbReference>
<keyword evidence="2" id="KW-0813">Transport</keyword>
<comment type="caution">
    <text evidence="11">The sequence shown here is derived from an EMBL/GenBank/DDBJ whole genome shotgun (WGS) entry which is preliminary data.</text>
</comment>